<name>A0AAD2A6W5_9LAMI</name>
<evidence type="ECO:0000256" key="5">
    <source>
        <dbReference type="ARBA" id="ARBA00022989"/>
    </source>
</evidence>
<evidence type="ECO:0000256" key="4">
    <source>
        <dbReference type="ARBA" id="ARBA00022692"/>
    </source>
</evidence>
<dbReference type="GO" id="GO:0006679">
    <property type="term" value="P:glucosylceramide biosynthetic process"/>
    <property type="evidence" value="ECO:0007669"/>
    <property type="project" value="TreeGrafter"/>
</dbReference>
<evidence type="ECO:0000313" key="8">
    <source>
        <dbReference type="EMBL" id="CAI9782558.1"/>
    </source>
</evidence>
<dbReference type="GO" id="GO:0016020">
    <property type="term" value="C:membrane"/>
    <property type="evidence" value="ECO:0007669"/>
    <property type="project" value="UniProtKB-SubCell"/>
</dbReference>
<keyword evidence="6 7" id="KW-0472">Membrane</keyword>
<keyword evidence="5 7" id="KW-1133">Transmembrane helix</keyword>
<dbReference type="PANTHER" id="PTHR12726">
    <property type="entry name" value="CERAMIDE GLUCOSYLTRANSFERASE"/>
    <property type="match status" value="1"/>
</dbReference>
<keyword evidence="3" id="KW-0808">Transferase</keyword>
<keyword evidence="2" id="KW-0328">Glycosyltransferase</keyword>
<protein>
    <submittedName>
        <fullName evidence="8">Uncharacterized protein</fullName>
    </submittedName>
</protein>
<dbReference type="Proteomes" id="UP000834106">
    <property type="component" value="Chromosome 19"/>
</dbReference>
<dbReference type="GO" id="GO:0008120">
    <property type="term" value="F:ceramide glucosyltransferase activity"/>
    <property type="evidence" value="ECO:0007669"/>
    <property type="project" value="TreeGrafter"/>
</dbReference>
<accession>A0AAD2A6W5</accession>
<dbReference type="PANTHER" id="PTHR12726:SF0">
    <property type="entry name" value="CERAMIDE GLUCOSYLTRANSFERASE"/>
    <property type="match status" value="1"/>
</dbReference>
<dbReference type="AlphaFoldDB" id="A0AAD2A6W5"/>
<sequence>MLPFDSFDAFLLAASRACCSPLAIFIQIQGFFICLALALGWALAAYVRHREIRQMKDSMKRGNTFAFLYHDINALEHSNQVNLPRVTVVMPLKGFGEHNLHNWRTQVNYS</sequence>
<comment type="subcellular location">
    <subcellularLocation>
        <location evidence="1">Membrane</location>
        <topology evidence="1">Multi-pass membrane protein</topology>
    </subcellularLocation>
</comment>
<evidence type="ECO:0000256" key="7">
    <source>
        <dbReference type="SAM" id="Phobius"/>
    </source>
</evidence>
<dbReference type="InterPro" id="IPR025993">
    <property type="entry name" value="Ceramide_glucosylTrfase"/>
</dbReference>
<evidence type="ECO:0000256" key="2">
    <source>
        <dbReference type="ARBA" id="ARBA00022676"/>
    </source>
</evidence>
<dbReference type="EMBL" id="OU503054">
    <property type="protein sequence ID" value="CAI9782558.1"/>
    <property type="molecule type" value="Genomic_DNA"/>
</dbReference>
<evidence type="ECO:0000256" key="3">
    <source>
        <dbReference type="ARBA" id="ARBA00022679"/>
    </source>
</evidence>
<evidence type="ECO:0000256" key="6">
    <source>
        <dbReference type="ARBA" id="ARBA00023136"/>
    </source>
</evidence>
<keyword evidence="9" id="KW-1185">Reference proteome</keyword>
<keyword evidence="4 7" id="KW-0812">Transmembrane</keyword>
<proteinExistence type="predicted"/>
<gene>
    <name evidence="8" type="ORF">FPE_LOCUS29988</name>
</gene>
<evidence type="ECO:0000313" key="9">
    <source>
        <dbReference type="Proteomes" id="UP000834106"/>
    </source>
</evidence>
<reference evidence="8" key="1">
    <citation type="submission" date="2023-05" db="EMBL/GenBank/DDBJ databases">
        <authorList>
            <person name="Huff M."/>
        </authorList>
    </citation>
    <scope>NUCLEOTIDE SEQUENCE</scope>
</reference>
<organism evidence="8 9">
    <name type="scientific">Fraxinus pennsylvanica</name>
    <dbReference type="NCBI Taxonomy" id="56036"/>
    <lineage>
        <taxon>Eukaryota</taxon>
        <taxon>Viridiplantae</taxon>
        <taxon>Streptophyta</taxon>
        <taxon>Embryophyta</taxon>
        <taxon>Tracheophyta</taxon>
        <taxon>Spermatophyta</taxon>
        <taxon>Magnoliopsida</taxon>
        <taxon>eudicotyledons</taxon>
        <taxon>Gunneridae</taxon>
        <taxon>Pentapetalae</taxon>
        <taxon>asterids</taxon>
        <taxon>lamiids</taxon>
        <taxon>Lamiales</taxon>
        <taxon>Oleaceae</taxon>
        <taxon>Oleeae</taxon>
        <taxon>Fraxinus</taxon>
    </lineage>
</organism>
<feature type="transmembrane region" description="Helical" evidence="7">
    <location>
        <begin position="20"/>
        <end position="47"/>
    </location>
</feature>
<evidence type="ECO:0000256" key="1">
    <source>
        <dbReference type="ARBA" id="ARBA00004141"/>
    </source>
</evidence>